<evidence type="ECO:0000256" key="2">
    <source>
        <dbReference type="ARBA" id="ARBA00023235"/>
    </source>
</evidence>
<dbReference type="SMART" id="SM00830">
    <property type="entry name" value="CM_2"/>
    <property type="match status" value="1"/>
</dbReference>
<dbReference type="GO" id="GO:0009697">
    <property type="term" value="P:salicylic acid biosynthetic process"/>
    <property type="evidence" value="ECO:0007669"/>
    <property type="project" value="InterPro"/>
</dbReference>
<dbReference type="EC" id="5.4.99.5" evidence="1"/>
<dbReference type="PANTHER" id="PTHR38041:SF1">
    <property type="entry name" value="CHORISMATE MUTASE"/>
    <property type="match status" value="1"/>
</dbReference>
<evidence type="ECO:0000256" key="3">
    <source>
        <dbReference type="PIRSR" id="PIRSR029775-1"/>
    </source>
</evidence>
<feature type="binding site" evidence="3">
    <location>
        <position position="47"/>
    </location>
    <ligand>
        <name>substrate</name>
    </ligand>
</feature>
<keyword evidence="5" id="KW-0670">Pyruvate</keyword>
<dbReference type="InterPro" id="IPR008241">
    <property type="entry name" value="Isochorismate_pyruvate-lyase"/>
</dbReference>
<dbReference type="InterPro" id="IPR002701">
    <property type="entry name" value="CM_II_prokaryot"/>
</dbReference>
<protein>
    <recommendedName>
        <fullName evidence="1">chorismate mutase</fullName>
        <ecNumber evidence="1">5.4.99.5</ecNumber>
    </recommendedName>
</protein>
<dbReference type="SUPFAM" id="SSF48600">
    <property type="entry name" value="Chorismate mutase II"/>
    <property type="match status" value="1"/>
</dbReference>
<evidence type="ECO:0000259" key="4">
    <source>
        <dbReference type="PROSITE" id="PS51168"/>
    </source>
</evidence>
<dbReference type="PANTHER" id="PTHR38041">
    <property type="entry name" value="CHORISMATE MUTASE"/>
    <property type="match status" value="1"/>
</dbReference>
<evidence type="ECO:0000313" key="5">
    <source>
        <dbReference type="EMBL" id="PIT42275.1"/>
    </source>
</evidence>
<dbReference type="AlphaFoldDB" id="A0A2N9X9V4"/>
<dbReference type="GO" id="GO:0004106">
    <property type="term" value="F:chorismate mutase activity"/>
    <property type="evidence" value="ECO:0007669"/>
    <property type="project" value="UniProtKB-EC"/>
</dbReference>
<feature type="binding site" evidence="3">
    <location>
        <position position="95"/>
    </location>
    <ligand>
        <name>substrate</name>
    </ligand>
</feature>
<evidence type="ECO:0000313" key="6">
    <source>
        <dbReference type="Proteomes" id="UP000230202"/>
    </source>
</evidence>
<accession>A0A2N9X9V4</accession>
<dbReference type="InterPro" id="IPR036979">
    <property type="entry name" value="CM_dom_sf"/>
</dbReference>
<reference evidence="5" key="1">
    <citation type="journal article" date="2017" name="MBio">
        <title>Type VI secretion-mediated competition in the bee gut microbiome.</title>
        <authorList>
            <person name="Steele M.I."/>
            <person name="Kwong W.K."/>
            <person name="Powell J.E."/>
            <person name="Whiteley M."/>
            <person name="Moran N.A."/>
        </authorList>
    </citation>
    <scope>NUCLEOTIDE SEQUENCE [LARGE SCALE GENOMIC DNA]</scope>
    <source>
        <strain evidence="5">WkB273</strain>
    </source>
</reference>
<keyword evidence="2" id="KW-0413">Isomerase</keyword>
<evidence type="ECO:0000256" key="1">
    <source>
        <dbReference type="ARBA" id="ARBA00012404"/>
    </source>
</evidence>
<dbReference type="EMBL" id="MEIL01000002">
    <property type="protein sequence ID" value="PIT42275.1"/>
    <property type="molecule type" value="Genomic_DNA"/>
</dbReference>
<gene>
    <name evidence="5" type="ORF">BHC54_00410</name>
</gene>
<dbReference type="GO" id="GO:0046417">
    <property type="term" value="P:chorismate metabolic process"/>
    <property type="evidence" value="ECO:0007669"/>
    <property type="project" value="InterPro"/>
</dbReference>
<name>A0A2N9X9V4_9NEIS</name>
<sequence>MPYTPHRLPDDCSNMNEIRSEIDNIDYAIIQLLSIRFGYVKAASKFKKNTADVQASERFKSMLEKRQHWAEEQGLNGEVIKTLYSDLVKYFIAEELKEFERK</sequence>
<feature type="binding site" evidence="3">
    <location>
        <position position="19"/>
    </location>
    <ligand>
        <name>substrate</name>
    </ligand>
</feature>
<organism evidence="5 6">
    <name type="scientific">Snodgrassella alvi</name>
    <dbReference type="NCBI Taxonomy" id="1196083"/>
    <lineage>
        <taxon>Bacteria</taxon>
        <taxon>Pseudomonadati</taxon>
        <taxon>Pseudomonadota</taxon>
        <taxon>Betaproteobacteria</taxon>
        <taxon>Neisseriales</taxon>
        <taxon>Neisseriaceae</taxon>
        <taxon>Snodgrassella</taxon>
    </lineage>
</organism>
<keyword evidence="5" id="KW-0456">Lyase</keyword>
<feature type="binding site" evidence="3">
    <location>
        <position position="36"/>
    </location>
    <ligand>
        <name>substrate</name>
    </ligand>
</feature>
<dbReference type="OrthoDB" id="5334665at2"/>
<dbReference type="InterPro" id="IPR051331">
    <property type="entry name" value="Chorismate_mutase-related"/>
</dbReference>
<dbReference type="Pfam" id="PF01817">
    <property type="entry name" value="CM_2"/>
    <property type="match status" value="1"/>
</dbReference>
<keyword evidence="6" id="KW-1185">Reference proteome</keyword>
<dbReference type="Gene3D" id="1.20.59.10">
    <property type="entry name" value="Chorismate mutase"/>
    <property type="match status" value="1"/>
</dbReference>
<dbReference type="Proteomes" id="UP000230202">
    <property type="component" value="Unassembled WGS sequence"/>
</dbReference>
<proteinExistence type="predicted"/>
<dbReference type="PIRSF" id="PIRSF029775">
    <property type="entry name" value="Isochor_pyr_lyas"/>
    <property type="match status" value="1"/>
</dbReference>
<comment type="caution">
    <text evidence="5">The sequence shown here is derived from an EMBL/GenBank/DDBJ whole genome shotgun (WGS) entry which is preliminary data.</text>
</comment>
<dbReference type="PROSITE" id="PS51168">
    <property type="entry name" value="CHORISMATE_MUT_2"/>
    <property type="match status" value="1"/>
</dbReference>
<dbReference type="GO" id="GO:0016835">
    <property type="term" value="F:carbon-oxygen lyase activity"/>
    <property type="evidence" value="ECO:0007669"/>
    <property type="project" value="InterPro"/>
</dbReference>
<feature type="domain" description="Chorismate mutase" evidence="4">
    <location>
        <begin position="9"/>
        <end position="99"/>
    </location>
</feature>
<dbReference type="InterPro" id="IPR036263">
    <property type="entry name" value="Chorismate_II_sf"/>
</dbReference>